<keyword evidence="7" id="KW-0631">Potassium channel</keyword>
<evidence type="ECO:0000313" key="18">
    <source>
        <dbReference type="EMBL" id="KAK6322811.1"/>
    </source>
</evidence>
<sequence>MDLFGVVNLDQLSHGLAGLSMFPYFDTAHYIVSVMALREQPGVLEVARRSPFACWFSSMLYCFGGGILSALMMAEAPIAPLSKNINVLMASVIWYLVFYCPQDVVYSCIVLFPLRLVLTGWAEGAGGGLISNFEQLVRGVWKPETNELLKMTYPTKITLIGAVLFALQQTQYLPIQKHHLMLLYTVFTVVNKTNMMLTGSSSSPFAPIESVVHRTFFAWPSPSTCTIFTSETKTPVVKKPSTDSSLTTKKGTGESLSGAAVPETSKTPWSPSKTAAHNRGKASQKKAKEQPENTETESCKKSD</sequence>
<dbReference type="GO" id="GO:0042802">
    <property type="term" value="F:identical protein binding"/>
    <property type="evidence" value="ECO:0007669"/>
    <property type="project" value="InterPro"/>
</dbReference>
<keyword evidence="6" id="KW-0256">Endoplasmic reticulum</keyword>
<comment type="caution">
    <text evidence="18">The sequence shown here is derived from an EMBL/GenBank/DDBJ whole genome shotgun (WGS) entry which is preliminary data.</text>
</comment>
<evidence type="ECO:0000256" key="4">
    <source>
        <dbReference type="ARBA" id="ARBA00022538"/>
    </source>
</evidence>
<keyword evidence="8" id="KW-0630">Potassium</keyword>
<comment type="subcellular location">
    <subcellularLocation>
        <location evidence="1">Endoplasmic reticulum membrane</location>
        <topology evidence="1">Multi-pass membrane protein</topology>
    </subcellularLocation>
</comment>
<evidence type="ECO:0000256" key="9">
    <source>
        <dbReference type="ARBA" id="ARBA00022989"/>
    </source>
</evidence>
<evidence type="ECO:0000256" key="3">
    <source>
        <dbReference type="ARBA" id="ARBA00022448"/>
    </source>
</evidence>
<dbReference type="GO" id="GO:0005789">
    <property type="term" value="C:endoplasmic reticulum membrane"/>
    <property type="evidence" value="ECO:0007669"/>
    <property type="project" value="UniProtKB-SubCell"/>
</dbReference>
<dbReference type="EMBL" id="JAGTTL010000005">
    <property type="protein sequence ID" value="KAK6322811.1"/>
    <property type="molecule type" value="Genomic_DNA"/>
</dbReference>
<evidence type="ECO:0000256" key="16">
    <source>
        <dbReference type="SAM" id="MobiDB-lite"/>
    </source>
</evidence>
<keyword evidence="10" id="KW-0406">Ion transport</keyword>
<dbReference type="InterPro" id="IPR007866">
    <property type="entry name" value="TRIC_channel"/>
</dbReference>
<keyword evidence="11 17" id="KW-0472">Membrane</keyword>
<feature type="transmembrane region" description="Helical" evidence="17">
    <location>
        <begin position="52"/>
        <end position="72"/>
    </location>
</feature>
<evidence type="ECO:0000256" key="5">
    <source>
        <dbReference type="ARBA" id="ARBA00022692"/>
    </source>
</evidence>
<comment type="similarity">
    <text evidence="2">Belongs to the TMEM38 family.</text>
</comment>
<feature type="compositionally biased region" description="Basic and acidic residues" evidence="16">
    <location>
        <begin position="286"/>
        <end position="303"/>
    </location>
</feature>
<dbReference type="Pfam" id="PF05197">
    <property type="entry name" value="TRIC"/>
    <property type="match status" value="1"/>
</dbReference>
<evidence type="ECO:0000256" key="7">
    <source>
        <dbReference type="ARBA" id="ARBA00022826"/>
    </source>
</evidence>
<comment type="catalytic activity">
    <reaction evidence="13">
        <text>K(+)(in) = K(+)(out)</text>
        <dbReference type="Rhea" id="RHEA:29463"/>
        <dbReference type="ChEBI" id="CHEBI:29103"/>
    </reaction>
</comment>
<evidence type="ECO:0000256" key="14">
    <source>
        <dbReference type="ARBA" id="ARBA00045968"/>
    </source>
</evidence>
<evidence type="ECO:0000256" key="6">
    <source>
        <dbReference type="ARBA" id="ARBA00022824"/>
    </source>
</evidence>
<evidence type="ECO:0000256" key="15">
    <source>
        <dbReference type="ARBA" id="ARBA00047059"/>
    </source>
</evidence>
<dbReference type="Proteomes" id="UP001356427">
    <property type="component" value="Unassembled WGS sequence"/>
</dbReference>
<reference evidence="18 19" key="1">
    <citation type="submission" date="2021-04" db="EMBL/GenBank/DDBJ databases">
        <authorList>
            <person name="De Guttry C."/>
            <person name="Zahm M."/>
            <person name="Klopp C."/>
            <person name="Cabau C."/>
            <person name="Louis A."/>
            <person name="Berthelot C."/>
            <person name="Parey E."/>
            <person name="Roest Crollius H."/>
            <person name="Montfort J."/>
            <person name="Robinson-Rechavi M."/>
            <person name="Bucao C."/>
            <person name="Bouchez O."/>
            <person name="Gislard M."/>
            <person name="Lluch J."/>
            <person name="Milhes M."/>
            <person name="Lampietro C."/>
            <person name="Lopez Roques C."/>
            <person name="Donnadieu C."/>
            <person name="Braasch I."/>
            <person name="Desvignes T."/>
            <person name="Postlethwait J."/>
            <person name="Bobe J."/>
            <person name="Wedekind C."/>
            <person name="Guiguen Y."/>
        </authorList>
    </citation>
    <scope>NUCLEOTIDE SEQUENCE [LARGE SCALE GENOMIC DNA]</scope>
    <source>
        <strain evidence="18">Cs_M1</strain>
        <tissue evidence="18">Blood</tissue>
    </source>
</reference>
<proteinExistence type="inferred from homology"/>
<keyword evidence="12" id="KW-0407">Ion channel</keyword>
<keyword evidence="5 17" id="KW-0812">Transmembrane</keyword>
<dbReference type="AlphaFoldDB" id="A0AAN8MBU2"/>
<protein>
    <recommendedName>
        <fullName evidence="20">Transmembrane protein 38B</fullName>
    </recommendedName>
</protein>
<keyword evidence="4" id="KW-0633">Potassium transport</keyword>
<comment type="subunit">
    <text evidence="15">Homotrimer; conformation seems to be controled by binding to diacylglycerol (DAG).</text>
</comment>
<evidence type="ECO:0000256" key="1">
    <source>
        <dbReference type="ARBA" id="ARBA00004477"/>
    </source>
</evidence>
<evidence type="ECO:0000256" key="10">
    <source>
        <dbReference type="ARBA" id="ARBA00023065"/>
    </source>
</evidence>
<gene>
    <name evidence="18" type="ORF">J4Q44_G00076030</name>
</gene>
<dbReference type="GO" id="GO:0005267">
    <property type="term" value="F:potassium channel activity"/>
    <property type="evidence" value="ECO:0007669"/>
    <property type="project" value="UniProtKB-KW"/>
</dbReference>
<evidence type="ECO:0000313" key="19">
    <source>
        <dbReference type="Proteomes" id="UP001356427"/>
    </source>
</evidence>
<accession>A0AAN8MBU2</accession>
<evidence type="ECO:0000256" key="17">
    <source>
        <dbReference type="SAM" id="Phobius"/>
    </source>
</evidence>
<evidence type="ECO:0000256" key="8">
    <source>
        <dbReference type="ARBA" id="ARBA00022958"/>
    </source>
</evidence>
<feature type="region of interest" description="Disordered" evidence="16">
    <location>
        <begin position="236"/>
        <end position="303"/>
    </location>
</feature>
<evidence type="ECO:0000256" key="13">
    <source>
        <dbReference type="ARBA" id="ARBA00034430"/>
    </source>
</evidence>
<feature type="compositionally biased region" description="Polar residues" evidence="16">
    <location>
        <begin position="264"/>
        <end position="275"/>
    </location>
</feature>
<evidence type="ECO:0000256" key="12">
    <source>
        <dbReference type="ARBA" id="ARBA00023303"/>
    </source>
</evidence>
<dbReference type="PANTHER" id="PTHR12454:SF5">
    <property type="entry name" value="TRIMERIC INTRACELLULAR CATION CHANNEL TYPE B"/>
    <property type="match status" value="1"/>
</dbReference>
<feature type="transmembrane region" description="Helical" evidence="17">
    <location>
        <begin position="92"/>
        <end position="114"/>
    </location>
</feature>
<keyword evidence="3" id="KW-0813">Transport</keyword>
<keyword evidence="19" id="KW-1185">Reference proteome</keyword>
<keyword evidence="9 17" id="KW-1133">Transmembrane helix</keyword>
<organism evidence="18 19">
    <name type="scientific">Coregonus suidteri</name>
    <dbReference type="NCBI Taxonomy" id="861788"/>
    <lineage>
        <taxon>Eukaryota</taxon>
        <taxon>Metazoa</taxon>
        <taxon>Chordata</taxon>
        <taxon>Craniata</taxon>
        <taxon>Vertebrata</taxon>
        <taxon>Euteleostomi</taxon>
        <taxon>Actinopterygii</taxon>
        <taxon>Neopterygii</taxon>
        <taxon>Teleostei</taxon>
        <taxon>Protacanthopterygii</taxon>
        <taxon>Salmoniformes</taxon>
        <taxon>Salmonidae</taxon>
        <taxon>Coregoninae</taxon>
        <taxon>Coregonus</taxon>
    </lineage>
</organism>
<feature type="compositionally biased region" description="Basic residues" evidence="16">
    <location>
        <begin position="276"/>
        <end position="285"/>
    </location>
</feature>
<evidence type="ECO:0000256" key="2">
    <source>
        <dbReference type="ARBA" id="ARBA00005766"/>
    </source>
</evidence>
<dbReference type="PANTHER" id="PTHR12454">
    <property type="entry name" value="TRIMERIC INTRACELLULAR CATION CHANNEL"/>
    <property type="match status" value="1"/>
</dbReference>
<evidence type="ECO:0008006" key="20">
    <source>
        <dbReference type="Google" id="ProtNLM"/>
    </source>
</evidence>
<evidence type="ECO:0000256" key="11">
    <source>
        <dbReference type="ARBA" id="ARBA00023136"/>
    </source>
</evidence>
<comment type="function">
    <text evidence="14">Intracellular monovalent cation channel required for maintenance of rapid intracellular calcium release. Acts as a potassium counter-ion channel that functions in synchronization with calcium release from intracellular stores. Activated by increased cytosolic Ca(2+) levels.</text>
</comment>
<feature type="transmembrane region" description="Helical" evidence="17">
    <location>
        <begin position="12"/>
        <end position="32"/>
    </location>
</feature>
<name>A0AAN8MBU2_9TELE</name>